<evidence type="ECO:0000313" key="2">
    <source>
        <dbReference type="Proteomes" id="UP001529343"/>
    </source>
</evidence>
<gene>
    <name evidence="1" type="ORF">QUW44_09260</name>
</gene>
<reference evidence="2" key="1">
    <citation type="submission" date="2023-06" db="EMBL/GenBank/DDBJ databases">
        <title>Identification and characterization of horizontal gene transfer across gut microbiota members of farm animals based on homology search.</title>
        <authorList>
            <person name="Zeman M."/>
            <person name="Kubasova T."/>
            <person name="Jahodarova E."/>
            <person name="Nykrynova M."/>
            <person name="Rychlik I."/>
        </authorList>
    </citation>
    <scope>NUCLEOTIDE SEQUENCE [LARGE SCALE GENOMIC DNA]</scope>
    <source>
        <strain evidence="2">161_Gplus</strain>
    </source>
</reference>
<dbReference type="RefSeq" id="WP_289586662.1">
    <property type="nucleotide sequence ID" value="NZ_JAUDDW010000053.1"/>
</dbReference>
<sequence>MPDQTLIGQVERVINTADGFRDTVVKRGPPKKIVLLRGSSGIRHGDPTTWTNEWLRVNLPVGDAILHQLPDIPAEMWTAANCLNQLMANNPAATFYIYGHSLGSINGQFALANCRYPERVAGAWLYEGPNLYWLLNARQRKRILNLRCRIFNYIDSRDVVALGYLDAQHTIGLLQIMQSILVSPIGQHMWGGYQFDQTGRLLLADDAELQYRSLLDRYLFERAQRQSHGHISNTFTE</sequence>
<keyword evidence="2" id="KW-1185">Reference proteome</keyword>
<comment type="caution">
    <text evidence="1">The sequence shown here is derived from an EMBL/GenBank/DDBJ whole genome shotgun (WGS) entry which is preliminary data.</text>
</comment>
<organism evidence="1 2">
    <name type="scientific">Limosilactobacillus pontis</name>
    <dbReference type="NCBI Taxonomy" id="35787"/>
    <lineage>
        <taxon>Bacteria</taxon>
        <taxon>Bacillati</taxon>
        <taxon>Bacillota</taxon>
        <taxon>Bacilli</taxon>
        <taxon>Lactobacillales</taxon>
        <taxon>Lactobacillaceae</taxon>
        <taxon>Limosilactobacillus</taxon>
    </lineage>
</organism>
<evidence type="ECO:0000313" key="1">
    <source>
        <dbReference type="EMBL" id="MDM8267306.1"/>
    </source>
</evidence>
<proteinExistence type="predicted"/>
<evidence type="ECO:0008006" key="3">
    <source>
        <dbReference type="Google" id="ProtNLM"/>
    </source>
</evidence>
<protein>
    <recommendedName>
        <fullName evidence="3">DUF2974 domain-containing protein</fullName>
    </recommendedName>
</protein>
<dbReference type="EMBL" id="JAUDDW010000053">
    <property type="protein sequence ID" value="MDM8267306.1"/>
    <property type="molecule type" value="Genomic_DNA"/>
</dbReference>
<dbReference type="Proteomes" id="UP001529343">
    <property type="component" value="Unassembled WGS sequence"/>
</dbReference>
<dbReference type="SUPFAM" id="SSF53474">
    <property type="entry name" value="alpha/beta-Hydrolases"/>
    <property type="match status" value="1"/>
</dbReference>
<accession>A0ABT7V034</accession>
<reference evidence="1 2" key="2">
    <citation type="submission" date="2023-06" db="EMBL/GenBank/DDBJ databases">
        <authorList>
            <person name="Zeman M."/>
            <person name="Kubasova T."/>
            <person name="Jahodarova E."/>
            <person name="Nykrynova M."/>
            <person name="Rychlik I."/>
        </authorList>
    </citation>
    <scope>NUCLEOTIDE SEQUENCE [LARGE SCALE GENOMIC DNA]</scope>
    <source>
        <strain evidence="1 2">161_Gplus</strain>
    </source>
</reference>
<dbReference type="Gene3D" id="3.40.50.1820">
    <property type="entry name" value="alpha/beta hydrolase"/>
    <property type="match status" value="1"/>
</dbReference>
<name>A0ABT7V034_9LACO</name>
<dbReference type="InterPro" id="IPR029058">
    <property type="entry name" value="AB_hydrolase_fold"/>
</dbReference>